<evidence type="ECO:0000256" key="5">
    <source>
        <dbReference type="SAM" id="MobiDB-lite"/>
    </source>
</evidence>
<keyword evidence="3 6" id="KW-1133">Transmembrane helix</keyword>
<dbReference type="SUPFAM" id="SSF53300">
    <property type="entry name" value="vWA-like"/>
    <property type="match status" value="1"/>
</dbReference>
<feature type="compositionally biased region" description="Basic and acidic residues" evidence="5">
    <location>
        <begin position="81"/>
        <end position="91"/>
    </location>
</feature>
<reference evidence="8 9" key="1">
    <citation type="journal article" date="2019" name="ACS Chem. Biol.">
        <title>Identification and Mobilization of a Cryptic Antibiotic Biosynthesis Gene Locus from a Human-Pathogenic Nocardia Isolate.</title>
        <authorList>
            <person name="Herisse M."/>
            <person name="Ishida K."/>
            <person name="Porter J.L."/>
            <person name="Howden B."/>
            <person name="Hertweck C."/>
            <person name="Stinear T.P."/>
            <person name="Pidot S.J."/>
        </authorList>
    </citation>
    <scope>NUCLEOTIDE SEQUENCE [LARGE SCALE GENOMIC DNA]</scope>
    <source>
        <strain evidence="8 9">AUSMDU00012717</strain>
    </source>
</reference>
<dbReference type="EMBL" id="CP046172">
    <property type="protein sequence ID" value="QIS13317.1"/>
    <property type="molecule type" value="Genomic_DNA"/>
</dbReference>
<feature type="compositionally biased region" description="Basic residues" evidence="5">
    <location>
        <begin position="30"/>
        <end position="57"/>
    </location>
</feature>
<feature type="transmembrane region" description="Helical" evidence="6">
    <location>
        <begin position="423"/>
        <end position="441"/>
    </location>
</feature>
<keyword evidence="2 6" id="KW-0812">Transmembrane</keyword>
<dbReference type="Proteomes" id="UP000503540">
    <property type="component" value="Chromosome"/>
</dbReference>
<sequence>MAAFAARHLGPARTARGGGARSARSDTARCRRCGAARSGIRAHPRIQPHPNAARRLRDRGATAPATGRTGPAQLRSAGAHPADRPGLDRRCGPVRIHPAPQLRRPERAGTTPVSISGFTSAVWLGFLVIVALIVLGYVLVQVSRHKNTLRFTNMELLEKVAPTRPSLLRHIPIVLLVAGLVFLTIAAAGPTAVKKVARNRATVMLVMDVSLSMEATDVPPSRIEVAKKAGKEFVDGLPSGLNIGFITFAGTASVLVTPTPNHEQAKAAIDNIKLAERTATGEGIITALQAIDTLGSVLGGSQDPPPARIVLMSDGKQTVPAFEDVDNPRHEYVAARLAKSKHVPISTISYGTSWGAVDIPDPSDGSTKRQSVPVDDDAMREIARLSGGEFYKASSLTELTQVYNTLQEQIGFELTRGDASRPWLLLGMLFVAAGVVTGLLGRQRLP</sequence>
<keyword evidence="4 6" id="KW-0472">Membrane</keyword>
<dbReference type="PANTHER" id="PTHR22550">
    <property type="entry name" value="SPORE GERMINATION PROTEIN"/>
    <property type="match status" value="1"/>
</dbReference>
<keyword evidence="1" id="KW-1003">Cell membrane</keyword>
<evidence type="ECO:0000256" key="4">
    <source>
        <dbReference type="ARBA" id="ARBA00023136"/>
    </source>
</evidence>
<feature type="domain" description="VWFA" evidence="7">
    <location>
        <begin position="202"/>
        <end position="406"/>
    </location>
</feature>
<evidence type="ECO:0000313" key="9">
    <source>
        <dbReference type="Proteomes" id="UP000503540"/>
    </source>
</evidence>
<feature type="transmembrane region" description="Helical" evidence="6">
    <location>
        <begin position="173"/>
        <end position="193"/>
    </location>
</feature>
<gene>
    <name evidence="8" type="ORF">F5544_27315</name>
</gene>
<keyword evidence="9" id="KW-1185">Reference proteome</keyword>
<evidence type="ECO:0000256" key="1">
    <source>
        <dbReference type="ARBA" id="ARBA00022475"/>
    </source>
</evidence>
<dbReference type="InterPro" id="IPR050768">
    <property type="entry name" value="UPF0353/GerABKA_families"/>
</dbReference>
<dbReference type="Pfam" id="PF13519">
    <property type="entry name" value="VWA_2"/>
    <property type="match status" value="1"/>
</dbReference>
<feature type="region of interest" description="Disordered" evidence="5">
    <location>
        <begin position="1"/>
        <end position="110"/>
    </location>
</feature>
<evidence type="ECO:0000256" key="2">
    <source>
        <dbReference type="ARBA" id="ARBA00022692"/>
    </source>
</evidence>
<dbReference type="SMART" id="SM00327">
    <property type="entry name" value="VWA"/>
    <property type="match status" value="1"/>
</dbReference>
<evidence type="ECO:0000313" key="8">
    <source>
        <dbReference type="EMBL" id="QIS13317.1"/>
    </source>
</evidence>
<dbReference type="PANTHER" id="PTHR22550:SF5">
    <property type="entry name" value="LEUCINE ZIPPER PROTEIN 4"/>
    <property type="match status" value="1"/>
</dbReference>
<dbReference type="InterPro" id="IPR036465">
    <property type="entry name" value="vWFA_dom_sf"/>
</dbReference>
<dbReference type="InterPro" id="IPR002035">
    <property type="entry name" value="VWF_A"/>
</dbReference>
<dbReference type="PROSITE" id="PS50234">
    <property type="entry name" value="VWFA"/>
    <property type="match status" value="1"/>
</dbReference>
<evidence type="ECO:0000259" key="7">
    <source>
        <dbReference type="PROSITE" id="PS50234"/>
    </source>
</evidence>
<name>A0A6G9YJS1_9NOCA</name>
<proteinExistence type="predicted"/>
<dbReference type="AlphaFoldDB" id="A0A6G9YJS1"/>
<dbReference type="NCBIfam" id="NF010238">
    <property type="entry name" value="PRK13685.1"/>
    <property type="match status" value="1"/>
</dbReference>
<evidence type="ECO:0000256" key="6">
    <source>
        <dbReference type="SAM" id="Phobius"/>
    </source>
</evidence>
<feature type="compositionally biased region" description="Low complexity" evidence="5">
    <location>
        <begin position="61"/>
        <end position="72"/>
    </location>
</feature>
<protein>
    <submittedName>
        <fullName evidence="8">VWA domain-containing protein</fullName>
    </submittedName>
</protein>
<evidence type="ECO:0000256" key="3">
    <source>
        <dbReference type="ARBA" id="ARBA00022989"/>
    </source>
</evidence>
<dbReference type="Gene3D" id="3.40.50.410">
    <property type="entry name" value="von Willebrand factor, type A domain"/>
    <property type="match status" value="1"/>
</dbReference>
<dbReference type="KEGG" id="nah:F5544_27315"/>
<accession>A0A6G9YJS1</accession>
<feature type="transmembrane region" description="Helical" evidence="6">
    <location>
        <begin position="121"/>
        <end position="140"/>
    </location>
</feature>
<organism evidence="8 9">
    <name type="scientific">Nocardia arthritidis</name>
    <dbReference type="NCBI Taxonomy" id="228602"/>
    <lineage>
        <taxon>Bacteria</taxon>
        <taxon>Bacillati</taxon>
        <taxon>Actinomycetota</taxon>
        <taxon>Actinomycetes</taxon>
        <taxon>Mycobacteriales</taxon>
        <taxon>Nocardiaceae</taxon>
        <taxon>Nocardia</taxon>
    </lineage>
</organism>